<proteinExistence type="predicted"/>
<evidence type="ECO:0008006" key="4">
    <source>
        <dbReference type="Google" id="ProtNLM"/>
    </source>
</evidence>
<dbReference type="InterPro" id="IPR008407">
    <property type="entry name" value="Brnchd-chn_aa_trnsp_AzlD"/>
</dbReference>
<dbReference type="EMBL" id="NOXS01000034">
    <property type="protein sequence ID" value="OYQ17365.1"/>
    <property type="molecule type" value="Genomic_DNA"/>
</dbReference>
<organism evidence="2 3">
    <name type="scientific">Elstera cyanobacteriorum</name>
    <dbReference type="NCBI Taxonomy" id="2022747"/>
    <lineage>
        <taxon>Bacteria</taxon>
        <taxon>Pseudomonadati</taxon>
        <taxon>Pseudomonadota</taxon>
        <taxon>Alphaproteobacteria</taxon>
        <taxon>Rhodospirillales</taxon>
        <taxon>Rhodospirillaceae</taxon>
        <taxon>Elstera</taxon>
    </lineage>
</organism>
<sequence length="110" mass="11160">MSFPSLAEMLRVDSLTLLAFIAMGAASFAVRAGGILMVRFLKPSPFLDAFLHHLPGAMFAALVLPALLKGGPAEWAGAGAAYLGARLTGQLAVALGLAVAVTVGLKLLGA</sequence>
<keyword evidence="1" id="KW-1133">Transmembrane helix</keyword>
<feature type="transmembrane region" description="Helical" evidence="1">
    <location>
        <begin position="50"/>
        <end position="68"/>
    </location>
</feature>
<gene>
    <name evidence="2" type="ORF">CHR90_15495</name>
</gene>
<dbReference type="OrthoDB" id="3078300at2"/>
<reference evidence="2 3" key="1">
    <citation type="submission" date="2017-07" db="EMBL/GenBank/DDBJ databases">
        <title>Elstera cyanobacteriorum sp. nov., a novel bacterium isolated from cyanobacterial aggregates in a eutrophic lake.</title>
        <authorList>
            <person name="Cai H."/>
        </authorList>
    </citation>
    <scope>NUCLEOTIDE SEQUENCE [LARGE SCALE GENOMIC DNA]</scope>
    <source>
        <strain evidence="2 3">TH019</strain>
    </source>
</reference>
<accession>A0A255XLP5</accession>
<dbReference type="Proteomes" id="UP000216361">
    <property type="component" value="Unassembled WGS sequence"/>
</dbReference>
<evidence type="ECO:0000313" key="2">
    <source>
        <dbReference type="EMBL" id="OYQ17365.1"/>
    </source>
</evidence>
<feature type="transmembrane region" description="Helical" evidence="1">
    <location>
        <begin position="15"/>
        <end position="38"/>
    </location>
</feature>
<feature type="transmembrane region" description="Helical" evidence="1">
    <location>
        <begin position="88"/>
        <end position="108"/>
    </location>
</feature>
<name>A0A255XLP5_9PROT</name>
<keyword evidence="1" id="KW-0812">Transmembrane</keyword>
<dbReference type="AlphaFoldDB" id="A0A255XLP5"/>
<keyword evidence="1" id="KW-0472">Membrane</keyword>
<evidence type="ECO:0000256" key="1">
    <source>
        <dbReference type="SAM" id="Phobius"/>
    </source>
</evidence>
<comment type="caution">
    <text evidence="2">The sequence shown here is derived from an EMBL/GenBank/DDBJ whole genome shotgun (WGS) entry which is preliminary data.</text>
</comment>
<dbReference type="RefSeq" id="WP_094410023.1">
    <property type="nucleotide sequence ID" value="NZ_BMJZ01000005.1"/>
</dbReference>
<dbReference type="Pfam" id="PF05437">
    <property type="entry name" value="AzlD"/>
    <property type="match status" value="1"/>
</dbReference>
<evidence type="ECO:0000313" key="3">
    <source>
        <dbReference type="Proteomes" id="UP000216361"/>
    </source>
</evidence>
<keyword evidence="3" id="KW-1185">Reference proteome</keyword>
<protein>
    <recommendedName>
        <fullName evidence="4">Branched-chain amino acid ABC transporter</fullName>
    </recommendedName>
</protein>